<keyword evidence="3" id="KW-0547">Nucleotide-binding</keyword>
<feature type="compositionally biased region" description="Basic and acidic residues" evidence="6">
    <location>
        <begin position="901"/>
        <end position="913"/>
    </location>
</feature>
<comment type="subcellular location">
    <subcellularLocation>
        <location evidence="1">Endoplasmic reticulum lumen</location>
    </subcellularLocation>
</comment>
<evidence type="ECO:0000256" key="2">
    <source>
        <dbReference type="ARBA" id="ARBA00022729"/>
    </source>
</evidence>
<comment type="caution">
    <text evidence="7">The sequence shown here is derived from an EMBL/GenBank/DDBJ whole genome shotgun (WGS) entry which is preliminary data.</text>
</comment>
<dbReference type="PROSITE" id="PS01036">
    <property type="entry name" value="HSP70_3"/>
    <property type="match status" value="1"/>
</dbReference>
<evidence type="ECO:0000313" key="8">
    <source>
        <dbReference type="Proteomes" id="UP000837801"/>
    </source>
</evidence>
<feature type="region of interest" description="Disordered" evidence="6">
    <location>
        <begin position="901"/>
        <end position="958"/>
    </location>
</feature>
<keyword evidence="2" id="KW-0732">Signal</keyword>
<reference evidence="7" key="1">
    <citation type="submission" date="2022-03" db="EMBL/GenBank/DDBJ databases">
        <authorList>
            <person name="Legras J.-L."/>
            <person name="Devillers H."/>
            <person name="Grondin C."/>
        </authorList>
    </citation>
    <scope>NUCLEOTIDE SEQUENCE</scope>
    <source>
        <strain evidence="7">CLIB 1423</strain>
    </source>
</reference>
<feature type="compositionally biased region" description="Basic and acidic residues" evidence="6">
    <location>
        <begin position="946"/>
        <end position="958"/>
    </location>
</feature>
<evidence type="ECO:0000256" key="6">
    <source>
        <dbReference type="SAM" id="MobiDB-lite"/>
    </source>
</evidence>
<protein>
    <submittedName>
        <fullName evidence="7">Heat shock protein 70 homolog Lhs1p</fullName>
    </submittedName>
</protein>
<dbReference type="PANTHER" id="PTHR45639:SF3">
    <property type="entry name" value="HYPOXIA UP-REGULATED PROTEIN 1"/>
    <property type="match status" value="1"/>
</dbReference>
<keyword evidence="8" id="KW-1185">Reference proteome</keyword>
<dbReference type="Gene3D" id="3.30.30.30">
    <property type="match status" value="1"/>
</dbReference>
<keyword evidence="4" id="KW-0067">ATP-binding</keyword>
<dbReference type="InterPro" id="IPR043129">
    <property type="entry name" value="ATPase_NBD"/>
</dbReference>
<dbReference type="GO" id="GO:0005788">
    <property type="term" value="C:endoplasmic reticulum lumen"/>
    <property type="evidence" value="ECO:0007669"/>
    <property type="project" value="UniProtKB-SubCell"/>
</dbReference>
<dbReference type="EMBL" id="CAKXYY010000005">
    <property type="protein sequence ID" value="CAH2352155.1"/>
    <property type="molecule type" value="Genomic_DNA"/>
</dbReference>
<dbReference type="GO" id="GO:0034663">
    <property type="term" value="C:endoplasmic reticulum chaperone complex"/>
    <property type="evidence" value="ECO:0007669"/>
    <property type="project" value="TreeGrafter"/>
</dbReference>
<dbReference type="PRINTS" id="PR00301">
    <property type="entry name" value="HEATSHOCK70"/>
</dbReference>
<feature type="compositionally biased region" description="Acidic residues" evidence="6">
    <location>
        <begin position="566"/>
        <end position="583"/>
    </location>
</feature>
<evidence type="ECO:0000256" key="1">
    <source>
        <dbReference type="ARBA" id="ARBA00004319"/>
    </source>
</evidence>
<dbReference type="OrthoDB" id="10262720at2759"/>
<dbReference type="GO" id="GO:0005524">
    <property type="term" value="F:ATP binding"/>
    <property type="evidence" value="ECO:0007669"/>
    <property type="project" value="UniProtKB-KW"/>
</dbReference>
<accession>A0A9P0QNV2</accession>
<feature type="compositionally biased region" description="Low complexity" evidence="6">
    <location>
        <begin position="584"/>
        <end position="602"/>
    </location>
</feature>
<proteinExistence type="predicted"/>
<dbReference type="GO" id="GO:0030968">
    <property type="term" value="P:endoplasmic reticulum unfolded protein response"/>
    <property type="evidence" value="ECO:0007669"/>
    <property type="project" value="TreeGrafter"/>
</dbReference>
<dbReference type="PANTHER" id="PTHR45639">
    <property type="entry name" value="HSC70CB, ISOFORM G-RELATED"/>
    <property type="match status" value="1"/>
</dbReference>
<dbReference type="Gene3D" id="3.90.640.10">
    <property type="entry name" value="Actin, Chain A, domain 4"/>
    <property type="match status" value="1"/>
</dbReference>
<sequence>MRFFILYIIAVATAAILGIDFGQQFTKAVLLAPGIQFELVLTDEGKRKDLSGLSIRPHPESKDELERVYGSATGSLCTRFPQSCILHLKSILGKSFSDLATTEYAQSHFVGLSSDESRSGSTLIDVGIQDEYFTAEEIVAMSLNNLRERAISDIEESSLTSSSRNKKTILDVAISIPPFASQQVRQSYLDILELANFTSVLGLIDDGTAVALNFLSNKKFTNPDELTGEREYHMIYDMGAGSTKATLFSFVPFKNGTIHLELENVGYDETFGGQLLTNSIYSLIKEKFLEHFKLSHNNNKEVTPKIEARILEAAEKAKLVLSVNAEYQVSLESIYKEKDFKTSISREAFEEINSDLSRRITQPILNAIKGVAGVNSIADVKSVVLAGGSTRVPFVQKHLFTLLNEEQISKNVNADESCAIGTTIRGFKLKTHLEKAKDIKVFDKAFHSYEFGLNSNDEQTVVFPRGSLIGNDTKVALANLSDTETLDITLYEDGHLIKTYPIDDLSKKGEKLKCKNKKDLKQIVGTFSLDNNKIFDLSKLEIECITPEKQKKSSNFIKNLLKKDTEEEEEEVEDEVEEDETVESETASAAEGNGSNSSNSTTKKSKPKAKLPIQPRPITISITKPVYSQIKPLSSTKKERISKRLSHWNSRDETRLEIDSVKNILEGQCYEFRSYLEDNEELLEKEITSLSDYTAFVGDVIEWLEFESSGSTLDHFKLKIKEINEKKKELDKIIQISKTDLTIDGLKKIYEEGSQVIMSIQGYLIEFGTEINEMRQKFEDEGFNFDKENDRIKLQLLGKSGGPDKLMSLDKTLGQYKEQLTKLGDIIDLDIAKFNRLSRDEVWEIYDDISSKIFEMLGDVVKVEEAHKDRITLFEQKLKTLLERKAQKEYREKLREEAAKIKKDEKAEKKAGEEDTEVVDEEVFERVEEVEEDGSGSSTVIEEDESKATKSEAPHDEL</sequence>
<evidence type="ECO:0000256" key="5">
    <source>
        <dbReference type="ARBA" id="ARBA00023186"/>
    </source>
</evidence>
<feature type="region of interest" description="Disordered" evidence="6">
    <location>
        <begin position="562"/>
        <end position="614"/>
    </location>
</feature>
<dbReference type="GO" id="GO:0140662">
    <property type="term" value="F:ATP-dependent protein folding chaperone"/>
    <property type="evidence" value="ECO:0007669"/>
    <property type="project" value="InterPro"/>
</dbReference>
<dbReference type="FunFam" id="3.90.640.10:FF:000003">
    <property type="entry name" value="Molecular chaperone DnaK"/>
    <property type="match status" value="1"/>
</dbReference>
<gene>
    <name evidence="7" type="ORF">CLIB1423_05S06876</name>
</gene>
<keyword evidence="5" id="KW-0143">Chaperone</keyword>
<dbReference type="Pfam" id="PF00012">
    <property type="entry name" value="HSP70"/>
    <property type="match status" value="1"/>
</dbReference>
<dbReference type="Gene3D" id="3.30.420.40">
    <property type="match status" value="2"/>
</dbReference>
<dbReference type="SUPFAM" id="SSF53067">
    <property type="entry name" value="Actin-like ATPase domain"/>
    <property type="match status" value="2"/>
</dbReference>
<evidence type="ECO:0000256" key="4">
    <source>
        <dbReference type="ARBA" id="ARBA00022840"/>
    </source>
</evidence>
<dbReference type="Proteomes" id="UP000837801">
    <property type="component" value="Unassembled WGS sequence"/>
</dbReference>
<keyword evidence="7" id="KW-0346">Stress response</keyword>
<evidence type="ECO:0000313" key="7">
    <source>
        <dbReference type="EMBL" id="CAH2352155.1"/>
    </source>
</evidence>
<name>A0A9P0QNV2_9ASCO</name>
<dbReference type="InterPro" id="IPR013126">
    <property type="entry name" value="Hsp_70_fam"/>
</dbReference>
<organism evidence="7 8">
    <name type="scientific">[Candida] railenensis</name>
    <dbReference type="NCBI Taxonomy" id="45579"/>
    <lineage>
        <taxon>Eukaryota</taxon>
        <taxon>Fungi</taxon>
        <taxon>Dikarya</taxon>
        <taxon>Ascomycota</taxon>
        <taxon>Saccharomycotina</taxon>
        <taxon>Pichiomycetes</taxon>
        <taxon>Debaryomycetaceae</taxon>
        <taxon>Kurtzmaniella</taxon>
    </lineage>
</organism>
<dbReference type="CDD" id="cd10230">
    <property type="entry name" value="ASKHA_NBD_HSP70_HYOU1"/>
    <property type="match status" value="1"/>
</dbReference>
<evidence type="ECO:0000256" key="3">
    <source>
        <dbReference type="ARBA" id="ARBA00022741"/>
    </source>
</evidence>
<dbReference type="AlphaFoldDB" id="A0A9P0QNV2"/>
<feature type="compositionally biased region" description="Acidic residues" evidence="6">
    <location>
        <begin position="914"/>
        <end position="934"/>
    </location>
</feature>
<dbReference type="InterPro" id="IPR018181">
    <property type="entry name" value="Heat_shock_70_CS"/>
</dbReference>